<organism evidence="1 2">
    <name type="scientific">Arabis alpina</name>
    <name type="common">Alpine rock-cress</name>
    <dbReference type="NCBI Taxonomy" id="50452"/>
    <lineage>
        <taxon>Eukaryota</taxon>
        <taxon>Viridiplantae</taxon>
        <taxon>Streptophyta</taxon>
        <taxon>Embryophyta</taxon>
        <taxon>Tracheophyta</taxon>
        <taxon>Spermatophyta</taxon>
        <taxon>Magnoliopsida</taxon>
        <taxon>eudicotyledons</taxon>
        <taxon>Gunneridae</taxon>
        <taxon>Pentapetalae</taxon>
        <taxon>rosids</taxon>
        <taxon>malvids</taxon>
        <taxon>Brassicales</taxon>
        <taxon>Brassicaceae</taxon>
        <taxon>Arabideae</taxon>
        <taxon>Arabis</taxon>
    </lineage>
</organism>
<dbReference type="EMBL" id="CM002873">
    <property type="protein sequence ID" value="KFK34275.1"/>
    <property type="molecule type" value="Genomic_DNA"/>
</dbReference>
<dbReference type="AlphaFoldDB" id="A0A087GWM3"/>
<protein>
    <submittedName>
        <fullName evidence="1">Uncharacterized protein</fullName>
    </submittedName>
</protein>
<sequence length="45" mass="5583">MLSQQERKEVPIVHLLFSIVQKKQIKHFKTLMETKRWIHWVCHIN</sequence>
<accession>A0A087GWM3</accession>
<keyword evidence="2" id="KW-1185">Reference proteome</keyword>
<evidence type="ECO:0000313" key="2">
    <source>
        <dbReference type="Proteomes" id="UP000029120"/>
    </source>
</evidence>
<dbReference type="Proteomes" id="UP000029120">
    <property type="component" value="Chromosome 5"/>
</dbReference>
<reference evidence="2" key="1">
    <citation type="journal article" date="2015" name="Nat. Plants">
        <title>Genome expansion of Arabis alpina linked with retrotransposition and reduced symmetric DNA methylation.</title>
        <authorList>
            <person name="Willing E.M."/>
            <person name="Rawat V."/>
            <person name="Mandakova T."/>
            <person name="Maumus F."/>
            <person name="James G.V."/>
            <person name="Nordstroem K.J."/>
            <person name="Becker C."/>
            <person name="Warthmann N."/>
            <person name="Chica C."/>
            <person name="Szarzynska B."/>
            <person name="Zytnicki M."/>
            <person name="Albani M.C."/>
            <person name="Kiefer C."/>
            <person name="Bergonzi S."/>
            <person name="Castaings L."/>
            <person name="Mateos J.L."/>
            <person name="Berns M.C."/>
            <person name="Bujdoso N."/>
            <person name="Piofczyk T."/>
            <person name="de Lorenzo L."/>
            <person name="Barrero-Sicilia C."/>
            <person name="Mateos I."/>
            <person name="Piednoel M."/>
            <person name="Hagmann J."/>
            <person name="Chen-Min-Tao R."/>
            <person name="Iglesias-Fernandez R."/>
            <person name="Schuster S.C."/>
            <person name="Alonso-Blanco C."/>
            <person name="Roudier F."/>
            <person name="Carbonero P."/>
            <person name="Paz-Ares J."/>
            <person name="Davis S.J."/>
            <person name="Pecinka A."/>
            <person name="Quesneville H."/>
            <person name="Colot V."/>
            <person name="Lysak M.A."/>
            <person name="Weigel D."/>
            <person name="Coupland G."/>
            <person name="Schneeberger K."/>
        </authorList>
    </citation>
    <scope>NUCLEOTIDE SEQUENCE [LARGE SCALE GENOMIC DNA]</scope>
    <source>
        <strain evidence="2">cv. Pajares</strain>
    </source>
</reference>
<gene>
    <name evidence="1" type="ordered locus">AALP_Aa5g123700</name>
</gene>
<proteinExistence type="predicted"/>
<dbReference type="Gramene" id="KFK34275">
    <property type="protein sequence ID" value="KFK34275"/>
    <property type="gene ID" value="AALP_AA5G123700"/>
</dbReference>
<evidence type="ECO:0000313" key="1">
    <source>
        <dbReference type="EMBL" id="KFK34275.1"/>
    </source>
</evidence>
<name>A0A087GWM3_ARAAL</name>